<dbReference type="InterPro" id="IPR018958">
    <property type="entry name" value="Knr4/Smi1-like_dom"/>
</dbReference>
<dbReference type="PANTHER" id="PTHR31854:SF2">
    <property type="entry name" value="TUBULIN POLYGLUTAMYLASE COMPLEX SUBUNIT 2"/>
    <property type="match status" value="1"/>
</dbReference>
<accession>A0A7S2R2D7</accession>
<protein>
    <recommendedName>
        <fullName evidence="1">Knr4/Smi1-like domain-containing protein</fullName>
    </recommendedName>
</protein>
<dbReference type="InterPro" id="IPR037883">
    <property type="entry name" value="Knr4/Smi1-like_sf"/>
</dbReference>
<organism evidence="2">
    <name type="scientific">Eucampia antarctica</name>
    <dbReference type="NCBI Taxonomy" id="49252"/>
    <lineage>
        <taxon>Eukaryota</taxon>
        <taxon>Sar</taxon>
        <taxon>Stramenopiles</taxon>
        <taxon>Ochrophyta</taxon>
        <taxon>Bacillariophyta</taxon>
        <taxon>Mediophyceae</taxon>
        <taxon>Biddulphiophycidae</taxon>
        <taxon>Hemiaulales</taxon>
        <taxon>Hemiaulaceae</taxon>
        <taxon>Eucampia</taxon>
    </lineage>
</organism>
<dbReference type="SMART" id="SM00860">
    <property type="entry name" value="SMI1_KNR4"/>
    <property type="match status" value="1"/>
</dbReference>
<dbReference type="EMBL" id="HBHI01002968">
    <property type="protein sequence ID" value="CAD9657686.1"/>
    <property type="molecule type" value="Transcribed_RNA"/>
</dbReference>
<dbReference type="SUPFAM" id="SSF160631">
    <property type="entry name" value="SMI1/KNR4-like"/>
    <property type="match status" value="1"/>
</dbReference>
<name>A0A7S2R2D7_9STRA</name>
<dbReference type="PANTHER" id="PTHR31854">
    <property type="entry name" value="TUBULIN POLYGLUTAMYLASE COMPLEX SUBUNIT 2"/>
    <property type="match status" value="1"/>
</dbReference>
<dbReference type="InterPro" id="IPR039231">
    <property type="entry name" value="TPGS2"/>
</dbReference>
<evidence type="ECO:0000313" key="2">
    <source>
        <dbReference type="EMBL" id="CAD9657686.1"/>
    </source>
</evidence>
<evidence type="ECO:0000259" key="1">
    <source>
        <dbReference type="SMART" id="SM00860"/>
    </source>
</evidence>
<feature type="domain" description="Knr4/Smi1-like" evidence="1">
    <location>
        <begin position="105"/>
        <end position="314"/>
    </location>
</feature>
<sequence>MAPTMLPHCEFNTNSHKNRFRILRRLKGDSSLFLQSFGSEDAIRMRVMDTSHETTESMTLSSSPVALDETSMDNDKAISYITCHVSQHIQQLNWTTDVQLEAKDPCLESQLTAWEDQYNIQLPQDLREFYSVTSGMKLTWHAFFATTPPTDNKNNNNNYFNLGETQSPIPKEIIEDMQYDEKTKPRWYHNKKQLVGTVSISSLKHLKRTPPEETTGLDQYAIIPEQSKGMTKEIFAFVLENTEKCGVVYLVYGLLDFEKATNDAMSEKYHTSMDIASLDEDEEQNRLWSVWLKHTSENSKWYFLTSNFSSYFRLAIVHLGIIGWQNTFTVEGLDDYTMLCMRRFAPERLVVDLFHSREE</sequence>
<reference evidence="2" key="1">
    <citation type="submission" date="2021-01" db="EMBL/GenBank/DDBJ databases">
        <authorList>
            <person name="Corre E."/>
            <person name="Pelletier E."/>
            <person name="Niang G."/>
            <person name="Scheremetjew M."/>
            <person name="Finn R."/>
            <person name="Kale V."/>
            <person name="Holt S."/>
            <person name="Cochrane G."/>
            <person name="Meng A."/>
            <person name="Brown T."/>
            <person name="Cohen L."/>
        </authorList>
    </citation>
    <scope>NUCLEOTIDE SEQUENCE</scope>
    <source>
        <strain evidence="2">CCMP1452</strain>
    </source>
</reference>
<gene>
    <name evidence="2" type="ORF">EANT1437_LOCUS1487</name>
</gene>
<proteinExistence type="predicted"/>
<dbReference type="AlphaFoldDB" id="A0A7S2R2D7"/>